<accession>A0A3B0XUF1</accession>
<dbReference type="Gene3D" id="3.40.50.1820">
    <property type="entry name" value="alpha/beta hydrolase"/>
    <property type="match status" value="1"/>
</dbReference>
<reference evidence="1" key="1">
    <citation type="submission" date="2018-06" db="EMBL/GenBank/DDBJ databases">
        <authorList>
            <person name="Zhirakovskaya E."/>
        </authorList>
    </citation>
    <scope>NUCLEOTIDE SEQUENCE</scope>
</reference>
<gene>
    <name evidence="1" type="ORF">MNBD_GAMMA09-2243</name>
</gene>
<dbReference type="SUPFAM" id="SSF53474">
    <property type="entry name" value="alpha/beta-Hydrolases"/>
    <property type="match status" value="1"/>
</dbReference>
<sequence length="235" mass="26812">MNKTKLEVSIILLPGLDGTGELFKPLLDVIESQRSVRVIDYPVDVYLGYSDLTKYVADILKDEVEVFLVAESFSGPIAIRLLFELKDKIKGVVLVASFISPPQRFLLNMLKFIPADLLFKYDIPDYFIKHYCLGKGAGSESIRRFKNAVKLVKPEVLKDRFKAISELDFRDFKTVSNKNVFYINASNDRLVKGRELRVLKKIIDVKVFEVDGPHFLLQARPVECGKLILKYSESC</sequence>
<proteinExistence type="predicted"/>
<evidence type="ECO:0008006" key="2">
    <source>
        <dbReference type="Google" id="ProtNLM"/>
    </source>
</evidence>
<name>A0A3B0XUF1_9ZZZZ</name>
<protein>
    <recommendedName>
        <fullName evidence="2">Serine aminopeptidase S33 domain-containing protein</fullName>
    </recommendedName>
</protein>
<dbReference type="InterPro" id="IPR029058">
    <property type="entry name" value="AB_hydrolase_fold"/>
</dbReference>
<dbReference type="AlphaFoldDB" id="A0A3B0XUF1"/>
<evidence type="ECO:0000313" key="1">
    <source>
        <dbReference type="EMBL" id="VAW68390.1"/>
    </source>
</evidence>
<dbReference type="EMBL" id="UOFI01000128">
    <property type="protein sequence ID" value="VAW68390.1"/>
    <property type="molecule type" value="Genomic_DNA"/>
</dbReference>
<organism evidence="1">
    <name type="scientific">hydrothermal vent metagenome</name>
    <dbReference type="NCBI Taxonomy" id="652676"/>
    <lineage>
        <taxon>unclassified sequences</taxon>
        <taxon>metagenomes</taxon>
        <taxon>ecological metagenomes</taxon>
    </lineage>
</organism>